<name>A0A6M3JC92_9ZZZZ</name>
<evidence type="ECO:0008006" key="2">
    <source>
        <dbReference type="Google" id="ProtNLM"/>
    </source>
</evidence>
<sequence length="339" mass="36404">MASSLGFEQALWLKETTTAYANVETMTSAGIILPVRGDLNFGKVIGQINTEHLRQSSYVQEEENDHGLVSVEGDFGGTVPASSIGFKTLIKHLTGKLVVAGTAPYVGTYTWNDDIFLGLSFAQHKAGSLYAWHGCQIEKFSLSFKVGGPLEYRCTVVGASEDAVAAETTVPTLTLLAATPYYLTEHITFSLDTVAEAITEMTIDFNCELLKSEEQSYAAGSNTRVSLARGGVKITGTIKRRHDKDDSNQSKFYTKFLSGAPAALLVDCDHPTDADHNMEINLGVVKFDDARPLADGQGHTFETIPFTAYDLDAATSDIVISDDNATPATATGTYDGTGT</sequence>
<evidence type="ECO:0000313" key="1">
    <source>
        <dbReference type="EMBL" id="QJA66795.1"/>
    </source>
</evidence>
<proteinExistence type="predicted"/>
<organism evidence="1">
    <name type="scientific">viral metagenome</name>
    <dbReference type="NCBI Taxonomy" id="1070528"/>
    <lineage>
        <taxon>unclassified sequences</taxon>
        <taxon>metagenomes</taxon>
        <taxon>organismal metagenomes</taxon>
    </lineage>
</organism>
<dbReference type="Pfam" id="PF18906">
    <property type="entry name" value="Phage_tube_2"/>
    <property type="match status" value="1"/>
</dbReference>
<protein>
    <recommendedName>
        <fullName evidence="2">Tail protein</fullName>
    </recommendedName>
</protein>
<reference evidence="1" key="1">
    <citation type="submission" date="2020-03" db="EMBL/GenBank/DDBJ databases">
        <title>The deep terrestrial virosphere.</title>
        <authorList>
            <person name="Holmfeldt K."/>
            <person name="Nilsson E."/>
            <person name="Simone D."/>
            <person name="Lopez-Fernandez M."/>
            <person name="Wu X."/>
            <person name="de Brujin I."/>
            <person name="Lundin D."/>
            <person name="Andersson A."/>
            <person name="Bertilsson S."/>
            <person name="Dopson M."/>
        </authorList>
    </citation>
    <scope>NUCLEOTIDE SEQUENCE</scope>
    <source>
        <strain evidence="1">MM415B00334</strain>
    </source>
</reference>
<accession>A0A6M3JC92</accession>
<dbReference type="EMBL" id="MT141560">
    <property type="protein sequence ID" value="QJA66795.1"/>
    <property type="molecule type" value="Genomic_DNA"/>
</dbReference>
<gene>
    <name evidence="1" type="ORF">MM415B00334_0048</name>
</gene>
<dbReference type="InterPro" id="IPR044000">
    <property type="entry name" value="Phage_tube_2"/>
</dbReference>
<dbReference type="AlphaFoldDB" id="A0A6M3JC92"/>